<evidence type="ECO:0000313" key="3">
    <source>
        <dbReference type="Proteomes" id="UP001494672"/>
    </source>
</evidence>
<gene>
    <name evidence="2" type="ORF">AAAU18_12315</name>
</gene>
<evidence type="ECO:0008006" key="4">
    <source>
        <dbReference type="Google" id="ProtNLM"/>
    </source>
</evidence>
<dbReference type="Proteomes" id="UP001494672">
    <property type="component" value="Unassembled WGS sequence"/>
</dbReference>
<comment type="caution">
    <text evidence="2">The sequence shown here is derived from an EMBL/GenBank/DDBJ whole genome shotgun (WGS) entry which is preliminary data.</text>
</comment>
<name>A0ABV1ICS3_9FIRM</name>
<feature type="coiled-coil region" evidence="1">
    <location>
        <begin position="22"/>
        <end position="59"/>
    </location>
</feature>
<dbReference type="RefSeq" id="WP_055273142.1">
    <property type="nucleotide sequence ID" value="NZ_JBBNGJ010000010.1"/>
</dbReference>
<keyword evidence="1" id="KW-0175">Coiled coil</keyword>
<evidence type="ECO:0000256" key="1">
    <source>
        <dbReference type="SAM" id="Coils"/>
    </source>
</evidence>
<keyword evidence="3" id="KW-1185">Reference proteome</keyword>
<evidence type="ECO:0000313" key="2">
    <source>
        <dbReference type="EMBL" id="MEQ2593693.1"/>
    </source>
</evidence>
<protein>
    <recommendedName>
        <fullName evidence="4">Rlx protein</fullName>
    </recommendedName>
</protein>
<sequence>MQEIQKNLHDRYGIRYTENSNIQILQKLLEQAKQNMHNLEEQQRQNERDLKELQHYQKEIDTYLGKKHEDI</sequence>
<proteinExistence type="predicted"/>
<accession>A0ABV1ICS3</accession>
<dbReference type="EMBL" id="JBBNGJ010000010">
    <property type="protein sequence ID" value="MEQ2593693.1"/>
    <property type="molecule type" value="Genomic_DNA"/>
</dbReference>
<organism evidence="2 3">
    <name type="scientific">Coprococcus aceti</name>
    <dbReference type="NCBI Taxonomy" id="2981786"/>
    <lineage>
        <taxon>Bacteria</taxon>
        <taxon>Bacillati</taxon>
        <taxon>Bacillota</taxon>
        <taxon>Clostridia</taxon>
        <taxon>Lachnospirales</taxon>
        <taxon>Lachnospiraceae</taxon>
        <taxon>Coprococcus</taxon>
    </lineage>
</organism>
<reference evidence="2 3" key="1">
    <citation type="submission" date="2024-04" db="EMBL/GenBank/DDBJ databases">
        <title>Human intestinal bacterial collection.</title>
        <authorList>
            <person name="Pauvert C."/>
            <person name="Hitch T.C.A."/>
            <person name="Clavel T."/>
        </authorList>
    </citation>
    <scope>NUCLEOTIDE SEQUENCE [LARGE SCALE GENOMIC DNA]</scope>
    <source>
        <strain evidence="2 3">CLA-AA-H181</strain>
    </source>
</reference>